<dbReference type="InterPro" id="IPR022617">
    <property type="entry name" value="Rad60/SUMO-like_dom"/>
</dbReference>
<feature type="compositionally biased region" description="Acidic residues" evidence="1">
    <location>
        <begin position="54"/>
        <end position="66"/>
    </location>
</feature>
<dbReference type="InterPro" id="IPR029071">
    <property type="entry name" value="Ubiquitin-like_domsf"/>
</dbReference>
<sequence length="526" mass="57419">MSHIVTDSEVEEVIPSSRPKPQAVRRPVPVRAKSSSASGQTGAKAAGNSVDIFESGDSDEDEDDDDFFRIGRPAAAAEHENKNGYNLSESEASEHGSTSKQQLVSGNAEGIDNSGSDYADDSDSDSHNDNNARGKRKHRESDEPSPVRRTRSRSVSLTPPPPGPNEHTTGAAESSGEESRANPTAADDNVYVLDSDGEPSAKAARSIYGKSADMANLDPSLQEIFEARESTDHASNSGVEPASTDLDAQNGGHGPSQQRVLSSEIEAQSRGSSVIEKVQIEFQFVYDDDFLNYELASFWDKARWKRIKFTNREKVVKKLNENIAVIAFTSSSMESALRAYADSFVVNVLATDPVLMYRTMRVFPTSTLASLGNRLAYYIKAYPRSVYNRVREKEAFEQARLAIEKEQTQRELEMVRALQRNASVDDGLEEGNIHSEGDAGDADSGVQDGSAAGIRIKLRDKTGKDTLLLVTATTSVQAIIENYRRLAGISQDVAVRLEFDDEMLDPDGTIGDTDIENDDMLTVFSD</sequence>
<dbReference type="CDD" id="cd17080">
    <property type="entry name" value="Ubl_SLD2_Esc2_like"/>
    <property type="match status" value="1"/>
</dbReference>
<evidence type="ECO:0000259" key="2">
    <source>
        <dbReference type="Pfam" id="PF11976"/>
    </source>
</evidence>
<gene>
    <name evidence="3" type="ORF">H4R20_003714</name>
</gene>
<dbReference type="Proteomes" id="UP001140094">
    <property type="component" value="Unassembled WGS sequence"/>
</dbReference>
<name>A0A9W8LSR0_9FUNG</name>
<dbReference type="OrthoDB" id="3365399at2759"/>
<feature type="region of interest" description="Disordered" evidence="1">
    <location>
        <begin position="229"/>
        <end position="265"/>
    </location>
</feature>
<evidence type="ECO:0000313" key="3">
    <source>
        <dbReference type="EMBL" id="KAJ2801326.1"/>
    </source>
</evidence>
<evidence type="ECO:0000313" key="4">
    <source>
        <dbReference type="Proteomes" id="UP001140094"/>
    </source>
</evidence>
<keyword evidence="4" id="KW-1185">Reference proteome</keyword>
<feature type="domain" description="Rad60/SUMO-like" evidence="2">
    <location>
        <begin position="454"/>
        <end position="523"/>
    </location>
</feature>
<feature type="region of interest" description="Disordered" evidence="1">
    <location>
        <begin position="1"/>
        <end position="196"/>
    </location>
</feature>
<protein>
    <recommendedName>
        <fullName evidence="2">Rad60/SUMO-like domain-containing protein</fullName>
    </recommendedName>
</protein>
<reference evidence="3" key="1">
    <citation type="submission" date="2022-07" db="EMBL/GenBank/DDBJ databases">
        <title>Phylogenomic reconstructions and comparative analyses of Kickxellomycotina fungi.</title>
        <authorList>
            <person name="Reynolds N.K."/>
            <person name="Stajich J.E."/>
            <person name="Barry K."/>
            <person name="Grigoriev I.V."/>
            <person name="Crous P."/>
            <person name="Smith M.E."/>
        </authorList>
    </citation>
    <scope>NUCLEOTIDE SEQUENCE</scope>
    <source>
        <strain evidence="3">NRRL 1565</strain>
    </source>
</reference>
<accession>A0A9W8LSR0</accession>
<evidence type="ECO:0000256" key="1">
    <source>
        <dbReference type="SAM" id="MobiDB-lite"/>
    </source>
</evidence>
<dbReference type="Pfam" id="PF11976">
    <property type="entry name" value="Rad60-SLD"/>
    <property type="match status" value="1"/>
</dbReference>
<dbReference type="AlphaFoldDB" id="A0A9W8LSR0"/>
<feature type="compositionally biased region" description="Polar residues" evidence="1">
    <location>
        <begin position="255"/>
        <end position="265"/>
    </location>
</feature>
<organism evidence="3 4">
    <name type="scientific">Coemansia guatemalensis</name>
    <dbReference type="NCBI Taxonomy" id="2761395"/>
    <lineage>
        <taxon>Eukaryota</taxon>
        <taxon>Fungi</taxon>
        <taxon>Fungi incertae sedis</taxon>
        <taxon>Zoopagomycota</taxon>
        <taxon>Kickxellomycotina</taxon>
        <taxon>Kickxellomycetes</taxon>
        <taxon>Kickxellales</taxon>
        <taxon>Kickxellaceae</taxon>
        <taxon>Coemansia</taxon>
    </lineage>
</organism>
<feature type="compositionally biased region" description="Polar residues" evidence="1">
    <location>
        <begin position="83"/>
        <end position="105"/>
    </location>
</feature>
<dbReference type="EMBL" id="JANBUO010000831">
    <property type="protein sequence ID" value="KAJ2801326.1"/>
    <property type="molecule type" value="Genomic_DNA"/>
</dbReference>
<proteinExistence type="predicted"/>
<feature type="region of interest" description="Disordered" evidence="1">
    <location>
        <begin position="426"/>
        <end position="446"/>
    </location>
</feature>
<dbReference type="Gene3D" id="3.10.20.90">
    <property type="entry name" value="Phosphatidylinositol 3-kinase Catalytic Subunit, Chain A, domain 1"/>
    <property type="match status" value="1"/>
</dbReference>
<comment type="caution">
    <text evidence="3">The sequence shown here is derived from an EMBL/GenBank/DDBJ whole genome shotgun (WGS) entry which is preliminary data.</text>
</comment>
<dbReference type="SUPFAM" id="SSF54236">
    <property type="entry name" value="Ubiquitin-like"/>
    <property type="match status" value="1"/>
</dbReference>